<dbReference type="Gene3D" id="1.10.287.70">
    <property type="match status" value="1"/>
</dbReference>
<proteinExistence type="inferred from homology"/>
<evidence type="ECO:0000256" key="4">
    <source>
        <dbReference type="ARBA" id="ARBA00022692"/>
    </source>
</evidence>
<keyword evidence="5 9" id="KW-1133">Transmembrane helix</keyword>
<keyword evidence="8" id="KW-0325">Glycoprotein</keyword>
<evidence type="ECO:0000313" key="12">
    <source>
        <dbReference type="EMBL" id="KAK4887597.1"/>
    </source>
</evidence>
<evidence type="ECO:0000256" key="6">
    <source>
        <dbReference type="ARBA" id="ARBA00023136"/>
    </source>
</evidence>
<accession>A0AAN7SL19</accession>
<evidence type="ECO:0000256" key="7">
    <source>
        <dbReference type="ARBA" id="ARBA00023170"/>
    </source>
</evidence>
<keyword evidence="10" id="KW-0732">Signal</keyword>
<dbReference type="Pfam" id="PF00060">
    <property type="entry name" value="Lig_chan"/>
    <property type="match status" value="1"/>
</dbReference>
<keyword evidence="13" id="KW-1185">Reference proteome</keyword>
<evidence type="ECO:0000256" key="2">
    <source>
        <dbReference type="ARBA" id="ARBA00008685"/>
    </source>
</evidence>
<dbReference type="InterPro" id="IPR001320">
    <property type="entry name" value="Iontro_rcpt_C"/>
</dbReference>
<dbReference type="GO" id="GO:0050906">
    <property type="term" value="P:detection of stimulus involved in sensory perception"/>
    <property type="evidence" value="ECO:0007669"/>
    <property type="project" value="UniProtKB-ARBA"/>
</dbReference>
<dbReference type="PANTHER" id="PTHR42643">
    <property type="entry name" value="IONOTROPIC RECEPTOR 20A-RELATED"/>
    <property type="match status" value="1"/>
</dbReference>
<gene>
    <name evidence="12" type="ORF">RN001_003868</name>
</gene>
<evidence type="ECO:0000256" key="8">
    <source>
        <dbReference type="ARBA" id="ARBA00023180"/>
    </source>
</evidence>
<sequence>MSRLAVITLLVSLYQSIDCIIPAPTSNFSECFAKVSDFIFKVDSAVAVVNNHIDGYTSNLRSNPSMFIDVGKPMVYTGGYVEHYIINIDSVDALSKTFHYLLRAKMWRSKSFAEGHFLILSLYKNISEVFEFLWKRAIFNVVILELSTADVVYQSNPFSVQNSCGTKAVDIDSSSCKLLKSINFKRTNFNGCPLWLVTTDIYINYTVPSLKLSLLLIDLIGLNFNTTVNRYVMNKTQMFPFSLFKRSVITIFISTDSPMAEYVSSERYYIHDLVWLVPPPKKMTSFEALLHIFQIELWIFVISTIVITVLVWWLILSIVNQKFCLNDFYNIFVNLICVTIWGTISKLPKNNALKCIITVYMIYSIHIQTAYTSGLIKALTIPLYERGIQSVSDLVSLNLSIYTHDETLLNLLLIDKNSTLISNIKKNNLQLTNNSKLWDISSFRNCSGLVTEQLVNHIKSFSNSIRIIRNNSIVRKVDEVFKIRSGHYFLQHINYIIRNVFESGINKKLWNDIFIGMYGRNQQSFVNSSAQVLTLKHLYIVFAILLVGLLFSSAVFCGEIAITWCVNHKFF</sequence>
<feature type="chain" id="PRO_5042967974" description="Ionotropic glutamate receptor C-terminal domain-containing protein" evidence="10">
    <location>
        <begin position="20"/>
        <end position="571"/>
    </location>
</feature>
<feature type="transmembrane region" description="Helical" evidence="9">
    <location>
        <begin position="297"/>
        <end position="316"/>
    </location>
</feature>
<comment type="similarity">
    <text evidence="2">Belongs to the glutamate-gated ion channel (TC 1.A.10.1) family.</text>
</comment>
<feature type="signal peptide" evidence="10">
    <location>
        <begin position="1"/>
        <end position="19"/>
    </location>
</feature>
<evidence type="ECO:0000256" key="10">
    <source>
        <dbReference type="SAM" id="SignalP"/>
    </source>
</evidence>
<dbReference type="AlphaFoldDB" id="A0AAN7SL19"/>
<evidence type="ECO:0000256" key="9">
    <source>
        <dbReference type="SAM" id="Phobius"/>
    </source>
</evidence>
<dbReference type="PANTHER" id="PTHR42643:SF24">
    <property type="entry name" value="IONOTROPIC RECEPTOR 60A"/>
    <property type="match status" value="1"/>
</dbReference>
<dbReference type="InterPro" id="IPR052192">
    <property type="entry name" value="Insect_Ionotropic_Sensory_Rcpt"/>
</dbReference>
<dbReference type="GO" id="GO:0005886">
    <property type="term" value="C:plasma membrane"/>
    <property type="evidence" value="ECO:0007669"/>
    <property type="project" value="UniProtKB-SubCell"/>
</dbReference>
<dbReference type="Proteomes" id="UP001353858">
    <property type="component" value="Unassembled WGS sequence"/>
</dbReference>
<feature type="transmembrane region" description="Helical" evidence="9">
    <location>
        <begin position="538"/>
        <end position="566"/>
    </location>
</feature>
<evidence type="ECO:0000259" key="11">
    <source>
        <dbReference type="Pfam" id="PF00060"/>
    </source>
</evidence>
<dbReference type="GO" id="GO:0015276">
    <property type="term" value="F:ligand-gated monoatomic ion channel activity"/>
    <property type="evidence" value="ECO:0007669"/>
    <property type="project" value="InterPro"/>
</dbReference>
<keyword evidence="4 9" id="KW-0812">Transmembrane</keyword>
<evidence type="ECO:0000256" key="3">
    <source>
        <dbReference type="ARBA" id="ARBA00022475"/>
    </source>
</evidence>
<keyword evidence="6 9" id="KW-0472">Membrane</keyword>
<evidence type="ECO:0000313" key="13">
    <source>
        <dbReference type="Proteomes" id="UP001353858"/>
    </source>
</evidence>
<name>A0AAN7SL19_9COLE</name>
<evidence type="ECO:0000256" key="5">
    <source>
        <dbReference type="ARBA" id="ARBA00022989"/>
    </source>
</evidence>
<keyword evidence="7" id="KW-0675">Receptor</keyword>
<protein>
    <recommendedName>
        <fullName evidence="11">Ionotropic glutamate receptor C-terminal domain-containing protein</fullName>
    </recommendedName>
</protein>
<feature type="transmembrane region" description="Helical" evidence="9">
    <location>
        <begin position="328"/>
        <end position="344"/>
    </location>
</feature>
<comment type="caution">
    <text evidence="12">The sequence shown here is derived from an EMBL/GenBank/DDBJ whole genome shotgun (WGS) entry which is preliminary data.</text>
</comment>
<comment type="subcellular location">
    <subcellularLocation>
        <location evidence="1">Cell membrane</location>
        <topology evidence="1">Multi-pass membrane protein</topology>
    </subcellularLocation>
</comment>
<evidence type="ECO:0000256" key="1">
    <source>
        <dbReference type="ARBA" id="ARBA00004651"/>
    </source>
</evidence>
<dbReference type="EMBL" id="JARPUR010000001">
    <property type="protein sequence ID" value="KAK4887597.1"/>
    <property type="molecule type" value="Genomic_DNA"/>
</dbReference>
<reference evidence="13" key="1">
    <citation type="submission" date="2023-01" db="EMBL/GenBank/DDBJ databases">
        <title>Key to firefly adult light organ development and bioluminescence: homeobox transcription factors regulate luciferase expression and transportation to peroxisome.</title>
        <authorList>
            <person name="Fu X."/>
        </authorList>
    </citation>
    <scope>NUCLEOTIDE SEQUENCE [LARGE SCALE GENOMIC DNA]</scope>
</reference>
<keyword evidence="3" id="KW-1003">Cell membrane</keyword>
<feature type="domain" description="Ionotropic glutamate receptor C-terminal" evidence="11">
    <location>
        <begin position="295"/>
        <end position="549"/>
    </location>
</feature>
<organism evidence="12 13">
    <name type="scientific">Aquatica leii</name>
    <dbReference type="NCBI Taxonomy" id="1421715"/>
    <lineage>
        <taxon>Eukaryota</taxon>
        <taxon>Metazoa</taxon>
        <taxon>Ecdysozoa</taxon>
        <taxon>Arthropoda</taxon>
        <taxon>Hexapoda</taxon>
        <taxon>Insecta</taxon>
        <taxon>Pterygota</taxon>
        <taxon>Neoptera</taxon>
        <taxon>Endopterygota</taxon>
        <taxon>Coleoptera</taxon>
        <taxon>Polyphaga</taxon>
        <taxon>Elateriformia</taxon>
        <taxon>Elateroidea</taxon>
        <taxon>Lampyridae</taxon>
        <taxon>Luciolinae</taxon>
        <taxon>Aquatica</taxon>
    </lineage>
</organism>